<dbReference type="EMBL" id="CAQI01000046">
    <property type="protein sequence ID" value="CCQ46828.1"/>
    <property type="molecule type" value="Genomic_DNA"/>
</dbReference>
<sequence>MDQVLMDQALAGPAVLNLALLGLALIGQSAWRRCCAHFLLDPADLSKNSYVVDFTVNPD</sequence>
<accession>A0A024H485</accession>
<evidence type="ECO:0000313" key="2">
    <source>
        <dbReference type="Proteomes" id="UP000035722"/>
    </source>
</evidence>
<dbReference type="STRING" id="861266.ARTSIC4J27_2801"/>
<dbReference type="AlphaFoldDB" id="A0A024H485"/>
<gene>
    <name evidence="1" type="ORF">ARTSIC4J27_2801</name>
</gene>
<proteinExistence type="predicted"/>
<organism evidence="1 2">
    <name type="scientific">Pseudarthrobacter siccitolerans</name>
    <dbReference type="NCBI Taxonomy" id="861266"/>
    <lineage>
        <taxon>Bacteria</taxon>
        <taxon>Bacillati</taxon>
        <taxon>Actinomycetota</taxon>
        <taxon>Actinomycetes</taxon>
        <taxon>Micrococcales</taxon>
        <taxon>Micrococcaceae</taxon>
        <taxon>Pseudarthrobacter</taxon>
    </lineage>
</organism>
<reference evidence="2" key="1">
    <citation type="journal article" date="2014" name="Genome Announc.">
        <title>Genome Sequence of Arthrobacter siccitolerans 4J27, a Xeroprotectant-Producing Desiccation-Tolerant Microorganism.</title>
        <authorList>
            <person name="Manzanera M."/>
            <person name="Santa-Cruz-Calvo L."/>
            <person name="Vilchez J.I."/>
            <person name="Garcia-Fontana C."/>
            <person name="Silva-Castro G.A."/>
            <person name="Calvo C."/>
            <person name="Gonzalez-Lopez J."/>
        </authorList>
    </citation>
    <scope>NUCLEOTIDE SEQUENCE [LARGE SCALE GENOMIC DNA]</scope>
    <source>
        <strain evidence="2">4J27</strain>
    </source>
</reference>
<keyword evidence="2" id="KW-1185">Reference proteome</keyword>
<evidence type="ECO:0000313" key="1">
    <source>
        <dbReference type="EMBL" id="CCQ46828.1"/>
    </source>
</evidence>
<comment type="caution">
    <text evidence="1">The sequence shown here is derived from an EMBL/GenBank/DDBJ whole genome shotgun (WGS) entry which is preliminary data.</text>
</comment>
<dbReference type="Proteomes" id="UP000035722">
    <property type="component" value="Unassembled WGS sequence"/>
</dbReference>
<name>A0A024H485_9MICC</name>
<protein>
    <submittedName>
        <fullName evidence="1">Uncharacterized protein</fullName>
    </submittedName>
</protein>